<comment type="pathway">
    <text evidence="2">Protein modification; protein glycosylation.</text>
</comment>
<dbReference type="GO" id="GO:0005789">
    <property type="term" value="C:endoplasmic reticulum membrane"/>
    <property type="evidence" value="ECO:0007669"/>
    <property type="project" value="UniProtKB-SubCell"/>
</dbReference>
<dbReference type="EC" id="2.4.1.142" evidence="3"/>
<comment type="function">
    <text evidence="11">Participates in the formation of the lipid-linked precursor oligosaccharide for N-glycosylation. Involved in assembling the dolichol-pyrophosphate-GlcNAc(2)-Man(5) intermediate on the cytoplasmic surface of the ER.</text>
</comment>
<feature type="domain" description="Glycosyltransferase subfamily 4-like N-terminal" evidence="13">
    <location>
        <begin position="66"/>
        <end position="229"/>
    </location>
</feature>
<feature type="compositionally biased region" description="Low complexity" evidence="12">
    <location>
        <begin position="328"/>
        <end position="362"/>
    </location>
</feature>
<dbReference type="Pfam" id="PF13579">
    <property type="entry name" value="Glyco_trans_4_4"/>
    <property type="match status" value="1"/>
</dbReference>
<sequence length="772" mass="83559">MLLWLVLLTFCAVLIPIIALLCLCIYISAYRSCSRSTSSNKPCLGRSAAVVVLGDIGRSPRMCFHVESLANEGWKVAIVGYPGSALPPPLQRSSIKQHHLRSPPAWIARLPRAAFIAAAPFKLLLQAVSLFAELTTQVHPPPELVLVQTPPALPTLLVVKAAAALVKARVIIDWHNLAYTILALRLGGKSKLVRLAERLEQWSGRKAYAHLFVTEAMKNHLDLNWKLEGQKVVLHDRPPSHFRRATLAETHTLMGKVIPQIQPSIGDDWLPPYEFPESTPFTKQQGELQWRDDRPALVVSSTSWTADEDFGLLLRAARLYEYRARLLADPPSSPSHSRSSTNESTSALLSPVSASSAASTSSHNSYTDAEPIRTSKERRRPSIGALRTPTLPNEPARSLPKLLIIVTGKGELRSRYLREIAHLESTERWRFVRIRTAWLETQDYPLLLGSADVGVSLHTSSSGLDLPMKVVDMLGCGLPVCALDFACLDELVTDRWNGVVFRDAEGLARQWESLLALHPLPNWLVTGGGLGEPFEAPPPSPITAGAKGFGADPLRAAPPLSPNPSVTLLHSPGLSPVVNGRFDTASAAGAGAGKRSRRSTWAGNWKHVMRPLLDPKTPVDCDDESHIDGYLSHTSALKLRPSTGAILQRRANKHTYTATASSDLDSNGGGSPSKSKHRRTSYAEETVLETASRASEARAGFGFVSQAALITDGESQKGLRQRKSVSRTDGEGGGGGARFDPFSIASPLVDVDDGSAGVKGDVIPAIQVSKPA</sequence>
<evidence type="ECO:0000259" key="13">
    <source>
        <dbReference type="Pfam" id="PF13579"/>
    </source>
</evidence>
<keyword evidence="9" id="KW-1133">Transmembrane helix</keyword>
<dbReference type="Proteomes" id="UP000306050">
    <property type="component" value="Chromosome SGRAM_13"/>
</dbReference>
<evidence type="ECO:0000256" key="4">
    <source>
        <dbReference type="ARBA" id="ARBA00015841"/>
    </source>
</evidence>
<keyword evidence="15" id="KW-1185">Reference proteome</keyword>
<keyword evidence="7" id="KW-0812">Transmembrane</keyword>
<evidence type="ECO:0000256" key="6">
    <source>
        <dbReference type="ARBA" id="ARBA00022679"/>
    </source>
</evidence>
<dbReference type="RefSeq" id="XP_029740961.1">
    <property type="nucleotide sequence ID" value="XM_029882816.1"/>
</dbReference>
<keyword evidence="8" id="KW-0256">Endoplasmic reticulum</keyword>
<dbReference type="OrthoDB" id="614844at2759"/>
<feature type="compositionally biased region" description="Polar residues" evidence="12">
    <location>
        <begin position="656"/>
        <end position="665"/>
    </location>
</feature>
<evidence type="ECO:0000256" key="7">
    <source>
        <dbReference type="ARBA" id="ARBA00022692"/>
    </source>
</evidence>
<comment type="caution">
    <text evidence="14">The sequence shown here is derived from an EMBL/GenBank/DDBJ whole genome shotgun (WGS) entry which is preliminary data.</text>
</comment>
<dbReference type="Gene3D" id="3.40.50.2000">
    <property type="entry name" value="Glycogen Phosphorylase B"/>
    <property type="match status" value="1"/>
</dbReference>
<dbReference type="EMBL" id="SRRM01000006">
    <property type="protein sequence ID" value="TKY88976.1"/>
    <property type="molecule type" value="Genomic_DNA"/>
</dbReference>
<reference evidence="14 15" key="1">
    <citation type="submission" date="2019-05" db="EMBL/GenBank/DDBJ databases">
        <title>Sporisorium graminicola CBS 10092 draft sequencing and annotation.</title>
        <authorList>
            <person name="Solano-Gonzalez S."/>
            <person name="Caddick M.X."/>
            <person name="Darby A."/>
        </authorList>
    </citation>
    <scope>NUCLEOTIDE SEQUENCE [LARGE SCALE GENOMIC DNA]</scope>
    <source>
        <strain evidence="14 15">CBS 10092</strain>
    </source>
</reference>
<dbReference type="InterPro" id="IPR026051">
    <property type="entry name" value="ALG1-like"/>
</dbReference>
<dbReference type="PANTHER" id="PTHR13036:SF0">
    <property type="entry name" value="CHITOBIOSYLDIPHOSPHODOLICHOL BETA-MANNOSYLTRANSFERASE"/>
    <property type="match status" value="1"/>
</dbReference>
<dbReference type="AlphaFoldDB" id="A0A4U7KXE4"/>
<evidence type="ECO:0000256" key="3">
    <source>
        <dbReference type="ARBA" id="ARBA00012611"/>
    </source>
</evidence>
<keyword evidence="5" id="KW-0328">Glycosyltransferase</keyword>
<dbReference type="PANTHER" id="PTHR13036">
    <property type="entry name" value="BETA1,4 MANNOSYLTRANSFERASE"/>
    <property type="match status" value="1"/>
</dbReference>
<organism evidence="14 15">
    <name type="scientific">Sporisorium graminicola</name>
    <dbReference type="NCBI Taxonomy" id="280036"/>
    <lineage>
        <taxon>Eukaryota</taxon>
        <taxon>Fungi</taxon>
        <taxon>Dikarya</taxon>
        <taxon>Basidiomycota</taxon>
        <taxon>Ustilaginomycotina</taxon>
        <taxon>Ustilaginomycetes</taxon>
        <taxon>Ustilaginales</taxon>
        <taxon>Ustilaginaceae</taxon>
        <taxon>Sporisorium</taxon>
    </lineage>
</organism>
<dbReference type="InterPro" id="IPR028098">
    <property type="entry name" value="Glyco_trans_4-like_N"/>
</dbReference>
<keyword evidence="6" id="KW-0808">Transferase</keyword>
<name>A0A4U7KXE4_9BASI</name>
<accession>A0A4U7KXE4</accession>
<dbReference type="GeneID" id="40725112"/>
<dbReference type="GO" id="GO:0004578">
    <property type="term" value="F:chitobiosyldiphosphodolichol beta-mannosyltransferase activity"/>
    <property type="evidence" value="ECO:0007669"/>
    <property type="project" value="UniProtKB-EC"/>
</dbReference>
<evidence type="ECO:0000256" key="11">
    <source>
        <dbReference type="ARBA" id="ARBA00024899"/>
    </source>
</evidence>
<evidence type="ECO:0000256" key="10">
    <source>
        <dbReference type="ARBA" id="ARBA00023136"/>
    </source>
</evidence>
<evidence type="ECO:0000256" key="8">
    <source>
        <dbReference type="ARBA" id="ARBA00022824"/>
    </source>
</evidence>
<comment type="subcellular location">
    <subcellularLocation>
        <location evidence="1">Endoplasmic reticulum membrane</location>
        <topology evidence="1">Single-pass membrane protein</topology>
    </subcellularLocation>
</comment>
<proteinExistence type="predicted"/>
<evidence type="ECO:0000256" key="1">
    <source>
        <dbReference type="ARBA" id="ARBA00004389"/>
    </source>
</evidence>
<dbReference type="KEGG" id="sgra:EX895_002217"/>
<keyword evidence="10" id="KW-0472">Membrane</keyword>
<evidence type="ECO:0000313" key="14">
    <source>
        <dbReference type="EMBL" id="TKY88976.1"/>
    </source>
</evidence>
<dbReference type="SUPFAM" id="SSF53756">
    <property type="entry name" value="UDP-Glycosyltransferase/glycogen phosphorylase"/>
    <property type="match status" value="2"/>
</dbReference>
<evidence type="ECO:0000313" key="15">
    <source>
        <dbReference type="Proteomes" id="UP000306050"/>
    </source>
</evidence>
<evidence type="ECO:0000256" key="12">
    <source>
        <dbReference type="SAM" id="MobiDB-lite"/>
    </source>
</evidence>
<feature type="region of interest" description="Disordered" evidence="12">
    <location>
        <begin position="656"/>
        <end position="683"/>
    </location>
</feature>
<protein>
    <recommendedName>
        <fullName evidence="4">Chitobiosyldiphosphodolichol beta-mannosyltransferase</fullName>
        <ecNumber evidence="3">2.4.1.142</ecNumber>
    </recommendedName>
</protein>
<feature type="region of interest" description="Disordered" evidence="12">
    <location>
        <begin position="714"/>
        <end position="743"/>
    </location>
</feature>
<dbReference type="Pfam" id="PF13692">
    <property type="entry name" value="Glyco_trans_1_4"/>
    <property type="match status" value="1"/>
</dbReference>
<evidence type="ECO:0000256" key="5">
    <source>
        <dbReference type="ARBA" id="ARBA00022676"/>
    </source>
</evidence>
<gene>
    <name evidence="14" type="ORF">EX895_002217</name>
</gene>
<evidence type="ECO:0000256" key="2">
    <source>
        <dbReference type="ARBA" id="ARBA00004922"/>
    </source>
</evidence>
<feature type="region of interest" description="Disordered" evidence="12">
    <location>
        <begin position="328"/>
        <end position="392"/>
    </location>
</feature>
<evidence type="ECO:0000256" key="9">
    <source>
        <dbReference type="ARBA" id="ARBA00022989"/>
    </source>
</evidence>